<organism evidence="1 2">
    <name type="scientific">Candidatus Avitreponema avistercoris</name>
    <dbReference type="NCBI Taxonomy" id="2840705"/>
    <lineage>
        <taxon>Bacteria</taxon>
        <taxon>Pseudomonadati</taxon>
        <taxon>Spirochaetota</taxon>
        <taxon>Spirochaetia</taxon>
        <taxon>Spirochaetales</taxon>
        <taxon>Candidatus Avitreponema</taxon>
    </lineage>
</organism>
<dbReference type="AlphaFoldDB" id="A0A9D9HDR9"/>
<gene>
    <name evidence="1" type="ORF">IAA96_05095</name>
</gene>
<sequence length="67" mass="8025">MNDKQIQKFAKDNGYKGASHWGRWKEWDVYEPFFEENEVSYVGPPLMILTNSKETRFTTYEEAFEIP</sequence>
<name>A0A9D9HDR9_9SPIR</name>
<dbReference type="Proteomes" id="UP000823616">
    <property type="component" value="Unassembled WGS sequence"/>
</dbReference>
<dbReference type="EMBL" id="JADIMS010000085">
    <property type="protein sequence ID" value="MBO8450465.1"/>
    <property type="molecule type" value="Genomic_DNA"/>
</dbReference>
<accession>A0A9D9HDR9</accession>
<evidence type="ECO:0000313" key="2">
    <source>
        <dbReference type="Proteomes" id="UP000823616"/>
    </source>
</evidence>
<reference evidence="1" key="2">
    <citation type="journal article" date="2021" name="PeerJ">
        <title>Extensive microbial diversity within the chicken gut microbiome revealed by metagenomics and culture.</title>
        <authorList>
            <person name="Gilroy R."/>
            <person name="Ravi A."/>
            <person name="Getino M."/>
            <person name="Pursley I."/>
            <person name="Horton D.L."/>
            <person name="Alikhan N.F."/>
            <person name="Baker D."/>
            <person name="Gharbi K."/>
            <person name="Hall N."/>
            <person name="Watson M."/>
            <person name="Adriaenssens E.M."/>
            <person name="Foster-Nyarko E."/>
            <person name="Jarju S."/>
            <person name="Secka A."/>
            <person name="Antonio M."/>
            <person name="Oren A."/>
            <person name="Chaudhuri R.R."/>
            <person name="La Ragione R."/>
            <person name="Hildebrand F."/>
            <person name="Pallen M.J."/>
        </authorList>
    </citation>
    <scope>NUCLEOTIDE SEQUENCE</scope>
    <source>
        <strain evidence="1">B3-4054</strain>
    </source>
</reference>
<proteinExistence type="predicted"/>
<reference evidence="1" key="1">
    <citation type="submission" date="2020-10" db="EMBL/GenBank/DDBJ databases">
        <authorList>
            <person name="Gilroy R."/>
        </authorList>
    </citation>
    <scope>NUCLEOTIDE SEQUENCE</scope>
    <source>
        <strain evidence="1">B3-4054</strain>
    </source>
</reference>
<comment type="caution">
    <text evidence="1">The sequence shown here is derived from an EMBL/GenBank/DDBJ whole genome shotgun (WGS) entry which is preliminary data.</text>
</comment>
<protein>
    <submittedName>
        <fullName evidence="1">Uncharacterized protein</fullName>
    </submittedName>
</protein>
<evidence type="ECO:0000313" key="1">
    <source>
        <dbReference type="EMBL" id="MBO8450465.1"/>
    </source>
</evidence>